<dbReference type="AlphaFoldDB" id="A0A834LBV3"/>
<comment type="caution">
    <text evidence="1">The sequence shown here is derived from an EMBL/GenBank/DDBJ whole genome shotgun (WGS) entry which is preliminary data.</text>
</comment>
<evidence type="ECO:0000313" key="2">
    <source>
        <dbReference type="Proteomes" id="UP000626092"/>
    </source>
</evidence>
<dbReference type="OrthoDB" id="1867629at2759"/>
<keyword evidence="2" id="KW-1185">Reference proteome</keyword>
<organism evidence="1 2">
    <name type="scientific">Rhododendron simsii</name>
    <name type="common">Sims's rhododendron</name>
    <dbReference type="NCBI Taxonomy" id="118357"/>
    <lineage>
        <taxon>Eukaryota</taxon>
        <taxon>Viridiplantae</taxon>
        <taxon>Streptophyta</taxon>
        <taxon>Embryophyta</taxon>
        <taxon>Tracheophyta</taxon>
        <taxon>Spermatophyta</taxon>
        <taxon>Magnoliopsida</taxon>
        <taxon>eudicotyledons</taxon>
        <taxon>Gunneridae</taxon>
        <taxon>Pentapetalae</taxon>
        <taxon>asterids</taxon>
        <taxon>Ericales</taxon>
        <taxon>Ericaceae</taxon>
        <taxon>Ericoideae</taxon>
        <taxon>Rhodoreae</taxon>
        <taxon>Rhododendron</taxon>
    </lineage>
</organism>
<sequence length="263" mass="29764">MEFPNLKSAQIIGSCNGLVSICDYISDYRTIHILNPATRQVIKSIPVPPYETCQPHINTNINGTFNWLAYGSEGNINTILSFHMSDEVFQTIKIPDFLLKNHWGQLAMLNGSFAVIRYPKRGVVKTPLAILGIDVLFLVSGEGELISCDLRTQEIRNHQVYGVEQWMQVQSSFGFGFGFDSKTNDQEALKVETTYAPHHNRKRLRRMLQNGEVGDEVNRRMATIEVLRYHKTAATEEYEAMRLLDSASLTYLGNSTTTTRLLS</sequence>
<evidence type="ECO:0000313" key="1">
    <source>
        <dbReference type="EMBL" id="KAF7128957.1"/>
    </source>
</evidence>
<gene>
    <name evidence="1" type="ORF">RHSIM_Rhsim10G0038700</name>
</gene>
<name>A0A834LBV3_RHOSS</name>
<dbReference type="EMBL" id="WJXA01000010">
    <property type="protein sequence ID" value="KAF7128957.1"/>
    <property type="molecule type" value="Genomic_DNA"/>
</dbReference>
<evidence type="ECO:0008006" key="3">
    <source>
        <dbReference type="Google" id="ProtNLM"/>
    </source>
</evidence>
<protein>
    <recommendedName>
        <fullName evidence="3">F-box associated domain-containing protein</fullName>
    </recommendedName>
</protein>
<accession>A0A834LBV3</accession>
<dbReference type="Proteomes" id="UP000626092">
    <property type="component" value="Unassembled WGS sequence"/>
</dbReference>
<reference evidence="1" key="1">
    <citation type="submission" date="2019-11" db="EMBL/GenBank/DDBJ databases">
        <authorList>
            <person name="Liu Y."/>
            <person name="Hou J."/>
            <person name="Li T.-Q."/>
            <person name="Guan C.-H."/>
            <person name="Wu X."/>
            <person name="Wu H.-Z."/>
            <person name="Ling F."/>
            <person name="Zhang R."/>
            <person name="Shi X.-G."/>
            <person name="Ren J.-P."/>
            <person name="Chen E.-F."/>
            <person name="Sun J.-M."/>
        </authorList>
    </citation>
    <scope>NUCLEOTIDE SEQUENCE</scope>
    <source>
        <strain evidence="1">Adult_tree_wgs_1</strain>
        <tissue evidence="1">Leaves</tissue>
    </source>
</reference>
<proteinExistence type="predicted"/>